<feature type="domain" description="SMP-30/Gluconolactonase/LRE-like region" evidence="2">
    <location>
        <begin position="2"/>
        <end position="174"/>
    </location>
</feature>
<sequence length="183" mass="20062">MGGCPVWEEGTGQLLFVDITAGLVCRWSPLTGQVQTVGLRNRIGCVALCQNGAYMVAAGTHLGFLDWETQQVQWVAWLDRDKPHNRFTDSKVGPAGRFVAGTMPEPSAPGVWERGQGSLYTLYADHSVVRHLHGLGIPNGLDWSLDHSTFYHVDSLDYSVHVYDYDVQTGKIGRSPGPSLLPP</sequence>
<dbReference type="SUPFAM" id="SSF63829">
    <property type="entry name" value="Calcium-dependent phosphotriesterase"/>
    <property type="match status" value="1"/>
</dbReference>
<dbReference type="PANTHER" id="PTHR10907:SF64">
    <property type="entry name" value="REGUCALCIN"/>
    <property type="match status" value="1"/>
</dbReference>
<proteinExistence type="inferred from homology"/>
<keyword evidence="3" id="KW-1185">Reference proteome</keyword>
<dbReference type="RefSeq" id="XP_008593249.1">
    <property type="nucleotide sequence ID" value="XM_008595027.1"/>
</dbReference>
<dbReference type="PRINTS" id="PR01790">
    <property type="entry name" value="SMP30FAMILY"/>
</dbReference>
<organism evidence="3 4">
    <name type="scientific">Galeopterus variegatus</name>
    <name type="common">Malayan flying lemur</name>
    <name type="synonym">Cynocephalus variegatus</name>
    <dbReference type="NCBI Taxonomy" id="482537"/>
    <lineage>
        <taxon>Eukaryota</taxon>
        <taxon>Metazoa</taxon>
        <taxon>Chordata</taxon>
        <taxon>Craniata</taxon>
        <taxon>Vertebrata</taxon>
        <taxon>Euteleostomi</taxon>
        <taxon>Mammalia</taxon>
        <taxon>Eutheria</taxon>
        <taxon>Euarchontoglires</taxon>
        <taxon>Dermoptera</taxon>
        <taxon>Cynocephalidae</taxon>
        <taxon>Galeopterus</taxon>
    </lineage>
</organism>
<dbReference type="Gene3D" id="2.120.10.30">
    <property type="entry name" value="TolB, C-terminal domain"/>
    <property type="match status" value="1"/>
</dbReference>
<evidence type="ECO:0000256" key="1">
    <source>
        <dbReference type="ARBA" id="ARBA00008853"/>
    </source>
</evidence>
<evidence type="ECO:0000313" key="4">
    <source>
        <dbReference type="RefSeq" id="XP_008593249.1"/>
    </source>
</evidence>
<evidence type="ECO:0000313" key="3">
    <source>
        <dbReference type="Proteomes" id="UP000694923"/>
    </source>
</evidence>
<dbReference type="InterPro" id="IPR011042">
    <property type="entry name" value="6-blade_b-propeller_TolB-like"/>
</dbReference>
<dbReference type="InterPro" id="IPR013658">
    <property type="entry name" value="SGL"/>
</dbReference>
<reference evidence="4" key="1">
    <citation type="submission" date="2025-08" db="UniProtKB">
        <authorList>
            <consortium name="RefSeq"/>
        </authorList>
    </citation>
    <scope>IDENTIFICATION</scope>
</reference>
<name>A0ABM0SK58_GALVR</name>
<dbReference type="PANTHER" id="PTHR10907">
    <property type="entry name" value="REGUCALCIN"/>
    <property type="match status" value="1"/>
</dbReference>
<accession>A0ABM0SK58</accession>
<dbReference type="Pfam" id="PF08450">
    <property type="entry name" value="SGL"/>
    <property type="match status" value="1"/>
</dbReference>
<comment type="similarity">
    <text evidence="1">Belongs to the SMP-30/CGR1 family.</text>
</comment>
<dbReference type="InterPro" id="IPR005511">
    <property type="entry name" value="SMP-30"/>
</dbReference>
<gene>
    <name evidence="4" type="primary">LOC103610977</name>
</gene>
<dbReference type="GeneID" id="103610977"/>
<evidence type="ECO:0000259" key="2">
    <source>
        <dbReference type="Pfam" id="PF08450"/>
    </source>
</evidence>
<protein>
    <submittedName>
        <fullName evidence="4">Regucalcin-like</fullName>
    </submittedName>
</protein>
<dbReference type="Proteomes" id="UP000694923">
    <property type="component" value="Unplaced"/>
</dbReference>